<dbReference type="Gene3D" id="3.40.50.10860">
    <property type="entry name" value="Leucine Dehydrogenase, chain A, domain 1"/>
    <property type="match status" value="1"/>
</dbReference>
<dbReference type="InterPro" id="IPR046346">
    <property type="entry name" value="Aminoacid_DH-like_N_sf"/>
</dbReference>
<gene>
    <name evidence="10" type="primary">GDH</name>
</gene>
<accession>Q7YWC6</accession>
<comment type="catalytic activity">
    <reaction evidence="7">
        <text>L-glutamate + NADP(+) + H2O = 2-oxoglutarate + NH4(+) + NADPH + H(+)</text>
        <dbReference type="Rhea" id="RHEA:11612"/>
        <dbReference type="ChEBI" id="CHEBI:15377"/>
        <dbReference type="ChEBI" id="CHEBI:15378"/>
        <dbReference type="ChEBI" id="CHEBI:16810"/>
        <dbReference type="ChEBI" id="CHEBI:28938"/>
        <dbReference type="ChEBI" id="CHEBI:29985"/>
        <dbReference type="ChEBI" id="CHEBI:57783"/>
        <dbReference type="ChEBI" id="CHEBI:58349"/>
        <dbReference type="EC" id="1.4.1.3"/>
    </reaction>
</comment>
<dbReference type="InterPro" id="IPR006097">
    <property type="entry name" value="Glu/Leu/Phe/Val/Trp_DH_dimer"/>
</dbReference>
<dbReference type="SUPFAM" id="SSF51735">
    <property type="entry name" value="NAD(P)-binding Rossmann-fold domains"/>
    <property type="match status" value="1"/>
</dbReference>
<evidence type="ECO:0000256" key="8">
    <source>
        <dbReference type="RuleBase" id="RU004417"/>
    </source>
</evidence>
<dbReference type="Pfam" id="PF00208">
    <property type="entry name" value="ELFV_dehydrog"/>
    <property type="match status" value="1"/>
</dbReference>
<feature type="domain" description="Glutamate/phenylalanine/leucine/valine/L-tryptophan dehydrogenase C-terminal" evidence="9">
    <location>
        <begin position="262"/>
        <end position="553"/>
    </location>
</feature>
<dbReference type="PANTHER" id="PTHR11606">
    <property type="entry name" value="GLUTAMATE DEHYDROGENASE"/>
    <property type="match status" value="1"/>
</dbReference>
<evidence type="ECO:0000256" key="2">
    <source>
        <dbReference type="ARBA" id="ARBA00006382"/>
    </source>
</evidence>
<dbReference type="Gene3D" id="3.40.50.720">
    <property type="entry name" value="NAD(P)-binding Rossmann-like Domain"/>
    <property type="match status" value="1"/>
</dbReference>
<dbReference type="Gene3D" id="1.10.287.140">
    <property type="match status" value="1"/>
</dbReference>
<evidence type="ECO:0000256" key="1">
    <source>
        <dbReference type="ARBA" id="ARBA00004173"/>
    </source>
</evidence>
<organism evidence="10">
    <name type="scientific">Tigriopus californicus</name>
    <name type="common">Marine copepod</name>
    <dbReference type="NCBI Taxonomy" id="6832"/>
    <lineage>
        <taxon>Eukaryota</taxon>
        <taxon>Metazoa</taxon>
        <taxon>Ecdysozoa</taxon>
        <taxon>Arthropoda</taxon>
        <taxon>Crustacea</taxon>
        <taxon>Multicrustacea</taxon>
        <taxon>Hexanauplia</taxon>
        <taxon>Copepoda</taxon>
        <taxon>Harpacticoida</taxon>
        <taxon>Harpacticidae</taxon>
        <taxon>Tigriopus</taxon>
    </lineage>
</organism>
<dbReference type="EMBL" id="AY292656">
    <property type="protein sequence ID" value="AAP49384.1"/>
    <property type="molecule type" value="mRNA"/>
</dbReference>
<dbReference type="FunFam" id="3.40.50.10860:FF:000007">
    <property type="entry name" value="Glutamate dehydrogenase 1, mitochondrial"/>
    <property type="match status" value="1"/>
</dbReference>
<dbReference type="Pfam" id="PF02812">
    <property type="entry name" value="ELFV_dehydrog_N"/>
    <property type="match status" value="1"/>
</dbReference>
<dbReference type="AlphaFoldDB" id="Q7YWC6"/>
<comment type="catalytic activity">
    <reaction evidence="6">
        <text>L-glutamate + NAD(+) + H2O = 2-oxoglutarate + NH4(+) + NADH + H(+)</text>
        <dbReference type="Rhea" id="RHEA:15133"/>
        <dbReference type="ChEBI" id="CHEBI:15377"/>
        <dbReference type="ChEBI" id="CHEBI:15378"/>
        <dbReference type="ChEBI" id="CHEBI:16810"/>
        <dbReference type="ChEBI" id="CHEBI:28938"/>
        <dbReference type="ChEBI" id="CHEBI:29985"/>
        <dbReference type="ChEBI" id="CHEBI:57540"/>
        <dbReference type="ChEBI" id="CHEBI:57945"/>
        <dbReference type="EC" id="1.4.1.3"/>
    </reaction>
</comment>
<comment type="subcellular location">
    <subcellularLocation>
        <location evidence="1">Mitochondrion</location>
    </subcellularLocation>
</comment>
<dbReference type="GO" id="GO:0005739">
    <property type="term" value="C:mitochondrion"/>
    <property type="evidence" value="ECO:0007669"/>
    <property type="project" value="UniProtKB-SubCell"/>
</dbReference>
<dbReference type="PRINTS" id="PR00082">
    <property type="entry name" value="GLFDHDRGNASE"/>
</dbReference>
<dbReference type="InterPro" id="IPR036291">
    <property type="entry name" value="NAD(P)-bd_dom_sf"/>
</dbReference>
<dbReference type="PROSITE" id="PS00074">
    <property type="entry name" value="GLFV_DEHYDROGENASE"/>
    <property type="match status" value="1"/>
</dbReference>
<evidence type="ECO:0000256" key="7">
    <source>
        <dbReference type="ARBA" id="ARBA00048577"/>
    </source>
</evidence>
<dbReference type="PANTHER" id="PTHR11606:SF13">
    <property type="entry name" value="GLUTAMATE DEHYDROGENASE 1, MITOCHONDRIAL"/>
    <property type="match status" value="1"/>
</dbReference>
<dbReference type="InterPro" id="IPR006095">
    <property type="entry name" value="Glu/Leu/Phe/Val/Trp_DH"/>
</dbReference>
<sequence length="557" mass="61375">MSSILAQGAKMALGKTLTNGSVGVVGPAMASAHFHSKSAALQRWEIPERLLDIPNSENPNFFNMVEYFFHKACILAEEPLMKELSRMRGTSDDEKRQKVHGILKIIEPCSHVLEMNFPLQRDDGSYEMITGYRAQHSHHRTPCKGGIRYSMDVNADEVKALSALMTYKCACVDVPFGGGKAGVKIDPKAYSDNELEKITRRFAMELAKKGFLGPGIDVPAPDMGTGEREMSWIADTYANTMGYSDINASACVTGKPIHQGGIHGRTAATGRGVFHGLENFVNEAQYMSMIGNTPGWGGKTFIVQGFGNVGLHTMRYLTRAGARCVGVLEWDGAIMNNDGIDPKALEDYRNEKGTIVGYPGAQAYENKDDLMFEKCDILIPAAMEKCIHSGNAHRIQAKIIAEAANGPITPSADKVLRENGCLIIPDMYVNAGGVTVSYFEWLKNLNHVSYGRLTFKYERESNYHLLQSVQDSLERRFGRVGGRIPVTPSGEFETRMSGASEKDIVHSGLDYSMERTARAIMNTAINYDLGLDLRTAAYINAITKIFKTYRDAGLTFN</sequence>
<dbReference type="GO" id="GO:0004352">
    <property type="term" value="F:glutamate dehydrogenase (NAD+) activity"/>
    <property type="evidence" value="ECO:0007669"/>
    <property type="project" value="TreeGrafter"/>
</dbReference>
<comment type="similarity">
    <text evidence="2 8">Belongs to the Glu/Leu/Phe/Val dehydrogenases family.</text>
</comment>
<dbReference type="InterPro" id="IPR033524">
    <property type="entry name" value="Glu/Leu/Phe/Val_DH_AS"/>
</dbReference>
<evidence type="ECO:0000256" key="4">
    <source>
        <dbReference type="ARBA" id="ARBA00023002"/>
    </source>
</evidence>
<dbReference type="SMART" id="SM00839">
    <property type="entry name" value="ELFV_dehydrog"/>
    <property type="match status" value="1"/>
</dbReference>
<evidence type="ECO:0000256" key="6">
    <source>
        <dbReference type="ARBA" id="ARBA00047867"/>
    </source>
</evidence>
<dbReference type="InterPro" id="IPR033922">
    <property type="entry name" value="NAD_bind_Glu_DH"/>
</dbReference>
<name>Q7YWC6_TIGCA</name>
<evidence type="ECO:0000256" key="3">
    <source>
        <dbReference type="ARBA" id="ARBA00012889"/>
    </source>
</evidence>
<dbReference type="FunFam" id="3.40.50.720:FF:000100">
    <property type="entry name" value="Glutamate dehydrogenase 1, mitochondrial"/>
    <property type="match status" value="1"/>
</dbReference>
<dbReference type="OrthoDB" id="6718861at2759"/>
<keyword evidence="4 8" id="KW-0560">Oxidoreductase</keyword>
<evidence type="ECO:0000256" key="5">
    <source>
        <dbReference type="ARBA" id="ARBA00023128"/>
    </source>
</evidence>
<protein>
    <recommendedName>
        <fullName evidence="3">glutamate dehydrogenase [NAD(P)(+)]</fullName>
        <ecNumber evidence="3">1.4.1.3</ecNumber>
    </recommendedName>
</protein>
<dbReference type="GO" id="GO:0006538">
    <property type="term" value="P:L-glutamate catabolic process"/>
    <property type="evidence" value="ECO:0007669"/>
    <property type="project" value="TreeGrafter"/>
</dbReference>
<dbReference type="InterPro" id="IPR006096">
    <property type="entry name" value="Glu/Leu/Phe/Val/Trp_DH_C"/>
</dbReference>
<dbReference type="EC" id="1.4.1.3" evidence="3"/>
<evidence type="ECO:0000259" key="9">
    <source>
        <dbReference type="SMART" id="SM00839"/>
    </source>
</evidence>
<keyword evidence="5" id="KW-0496">Mitochondrion</keyword>
<reference evidence="10" key="1">
    <citation type="journal article" date="2003" name="Comp. Biochem. Physiol. B, Biochem. Mol. Biol.">
        <title>Characterization of the glutamate dehydrogenase gene and its regulation in a euryhaline copepod.</title>
        <authorList>
            <person name="Willett C.S."/>
            <person name="Burton R.S."/>
        </authorList>
    </citation>
    <scope>NUCLEOTIDE SEQUENCE</scope>
</reference>
<evidence type="ECO:0000313" key="10">
    <source>
        <dbReference type="EMBL" id="AAP49384.1"/>
    </source>
</evidence>
<dbReference type="CDD" id="cd01076">
    <property type="entry name" value="NAD_bind_1_Glu_DH"/>
    <property type="match status" value="1"/>
</dbReference>
<proteinExistence type="evidence at transcript level"/>
<dbReference type="SUPFAM" id="SSF53223">
    <property type="entry name" value="Aminoacid dehydrogenase-like, N-terminal domain"/>
    <property type="match status" value="1"/>
</dbReference>